<dbReference type="STRING" id="3469.A0A4Y7L189"/>
<dbReference type="AlphaFoldDB" id="A0A4Y7L189"/>
<dbReference type="PROSITE" id="PS50003">
    <property type="entry name" value="PH_DOMAIN"/>
    <property type="match status" value="1"/>
</dbReference>
<accession>A0A4Y7L189</accession>
<sequence>MVSLIWQAAMEAIQRSYTAEEDYDGVEYWTNPEKSGWLTKQGEYIKTWRRRWFVLKQGKLFWFKDSNVNSPDVKPRGVISVGANCLAVKCAQDIIFNQDFPFQIITNSYDYDTLYFLADSVKEKNEWISSIGRSIIQHSPSLIGN</sequence>
<dbReference type="PANTHER" id="PTHR14336:SF20">
    <property type="entry name" value="PLECKSTRIN-LIKE (PH) DOMAIN PROTEIN"/>
    <property type="match status" value="1"/>
</dbReference>
<organism evidence="2 3">
    <name type="scientific">Papaver somniferum</name>
    <name type="common">Opium poppy</name>
    <dbReference type="NCBI Taxonomy" id="3469"/>
    <lineage>
        <taxon>Eukaryota</taxon>
        <taxon>Viridiplantae</taxon>
        <taxon>Streptophyta</taxon>
        <taxon>Embryophyta</taxon>
        <taxon>Tracheophyta</taxon>
        <taxon>Spermatophyta</taxon>
        <taxon>Magnoliopsida</taxon>
        <taxon>Ranunculales</taxon>
        <taxon>Papaveraceae</taxon>
        <taxon>Papaveroideae</taxon>
        <taxon>Papaver</taxon>
    </lineage>
</organism>
<dbReference type="PANTHER" id="PTHR14336">
    <property type="entry name" value="TANDEM PH DOMAIN CONTAINING PROTEIN"/>
    <property type="match status" value="1"/>
</dbReference>
<evidence type="ECO:0000313" key="2">
    <source>
        <dbReference type="EMBL" id="RZC79313.1"/>
    </source>
</evidence>
<proteinExistence type="predicted"/>
<dbReference type="Gene3D" id="2.30.29.30">
    <property type="entry name" value="Pleckstrin-homology domain (PH domain)/Phosphotyrosine-binding domain (PTB)"/>
    <property type="match status" value="1"/>
</dbReference>
<evidence type="ECO:0000259" key="1">
    <source>
        <dbReference type="PROSITE" id="PS50003"/>
    </source>
</evidence>
<dbReference type="EMBL" id="CM010723">
    <property type="protein sequence ID" value="RZC79313.1"/>
    <property type="molecule type" value="Genomic_DNA"/>
</dbReference>
<dbReference type="InterPro" id="IPR051707">
    <property type="entry name" value="PI-Interact_SigTrans_Reg"/>
</dbReference>
<feature type="domain" description="PH" evidence="1">
    <location>
        <begin position="31"/>
        <end position="136"/>
    </location>
</feature>
<reference evidence="2 3" key="1">
    <citation type="journal article" date="2018" name="Science">
        <title>The opium poppy genome and morphinan production.</title>
        <authorList>
            <person name="Guo L."/>
            <person name="Winzer T."/>
            <person name="Yang X."/>
            <person name="Li Y."/>
            <person name="Ning Z."/>
            <person name="He Z."/>
            <person name="Teodor R."/>
            <person name="Lu Y."/>
            <person name="Bowser T.A."/>
            <person name="Graham I.A."/>
            <person name="Ye K."/>
        </authorList>
    </citation>
    <scope>NUCLEOTIDE SEQUENCE [LARGE SCALE GENOMIC DNA]</scope>
    <source>
        <strain evidence="3">cv. HN1</strain>
        <tissue evidence="2">Leaves</tissue>
    </source>
</reference>
<dbReference type="Proteomes" id="UP000316621">
    <property type="component" value="Chromosome 9"/>
</dbReference>
<gene>
    <name evidence="2" type="ORF">C5167_003536</name>
</gene>
<name>A0A4Y7L189_PAPSO</name>
<keyword evidence="3" id="KW-1185">Reference proteome</keyword>
<dbReference type="FunFam" id="2.30.29.30:FF:000286">
    <property type="entry name" value="PH-protein kinase domain containing protein"/>
    <property type="match status" value="1"/>
</dbReference>
<evidence type="ECO:0000313" key="3">
    <source>
        <dbReference type="Proteomes" id="UP000316621"/>
    </source>
</evidence>
<dbReference type="OrthoDB" id="185175at2759"/>
<dbReference type="InterPro" id="IPR001849">
    <property type="entry name" value="PH_domain"/>
</dbReference>
<dbReference type="Gramene" id="RZC79313">
    <property type="protein sequence ID" value="RZC79313"/>
    <property type="gene ID" value="C5167_003536"/>
</dbReference>
<dbReference type="InterPro" id="IPR011993">
    <property type="entry name" value="PH-like_dom_sf"/>
</dbReference>
<dbReference type="SUPFAM" id="SSF50729">
    <property type="entry name" value="PH domain-like"/>
    <property type="match status" value="1"/>
</dbReference>
<dbReference type="Pfam" id="PF00169">
    <property type="entry name" value="PH"/>
    <property type="match status" value="1"/>
</dbReference>
<dbReference type="SMART" id="SM00233">
    <property type="entry name" value="PH"/>
    <property type="match status" value="1"/>
</dbReference>
<protein>
    <recommendedName>
        <fullName evidence="1">PH domain-containing protein</fullName>
    </recommendedName>
</protein>